<dbReference type="AlphaFoldDB" id="A0AAV5HA61"/>
<keyword evidence="4" id="KW-1185">Reference proteome</keyword>
<dbReference type="Pfam" id="PF03478">
    <property type="entry name" value="Beta-prop_KIB1-4"/>
    <property type="match status" value="1"/>
</dbReference>
<feature type="domain" description="KIB1-4 beta-propeller" evidence="2">
    <location>
        <begin position="137"/>
        <end position="411"/>
    </location>
</feature>
<dbReference type="InterPro" id="IPR050942">
    <property type="entry name" value="F-box_BR-signaling"/>
</dbReference>
<accession>A0AAV5HA61</accession>
<dbReference type="InterPro" id="IPR001810">
    <property type="entry name" value="F-box_dom"/>
</dbReference>
<dbReference type="PANTHER" id="PTHR44259">
    <property type="entry name" value="OS07G0183000 PROTEIN-RELATED"/>
    <property type="match status" value="1"/>
</dbReference>
<evidence type="ECO:0008006" key="5">
    <source>
        <dbReference type="Google" id="ProtNLM"/>
    </source>
</evidence>
<protein>
    <recommendedName>
        <fullName evidence="5">F-box protein</fullName>
    </recommendedName>
</protein>
<proteinExistence type="predicted"/>
<name>A0AAV5HA61_9ROSI</name>
<dbReference type="Pfam" id="PF00646">
    <property type="entry name" value="F-box"/>
    <property type="match status" value="1"/>
</dbReference>
<organism evidence="3 4">
    <name type="scientific">Rubroshorea leprosula</name>
    <dbReference type="NCBI Taxonomy" id="152421"/>
    <lineage>
        <taxon>Eukaryota</taxon>
        <taxon>Viridiplantae</taxon>
        <taxon>Streptophyta</taxon>
        <taxon>Embryophyta</taxon>
        <taxon>Tracheophyta</taxon>
        <taxon>Spermatophyta</taxon>
        <taxon>Magnoliopsida</taxon>
        <taxon>eudicotyledons</taxon>
        <taxon>Gunneridae</taxon>
        <taxon>Pentapetalae</taxon>
        <taxon>rosids</taxon>
        <taxon>malvids</taxon>
        <taxon>Malvales</taxon>
        <taxon>Dipterocarpaceae</taxon>
        <taxon>Rubroshorea</taxon>
    </lineage>
</organism>
<evidence type="ECO:0000313" key="4">
    <source>
        <dbReference type="Proteomes" id="UP001054252"/>
    </source>
</evidence>
<dbReference type="InterPro" id="IPR005174">
    <property type="entry name" value="KIB1-4_b-propeller"/>
</dbReference>
<dbReference type="Proteomes" id="UP001054252">
    <property type="component" value="Unassembled WGS sequence"/>
</dbReference>
<sequence length="442" mass="50297">MKKTRAETDDFHNRNIRRGEEVNKIGDVLETLNVEVPVKTVSGSSSTDVSPTEITGLHGSVLGDILERLSLIDILRAKAVSSSWNSSIEAFLSSDPYVRLRNTPSLMLPPQQQGEEGYTSYSNRTGDSSHRIMNLEENMVYSLKKTTSDLFLGSSSCIGSSHGWLIFLDTKALVPFLFNPFTEVRIQLPSLKSPFCKYCACSVVKAILTAEPGEDYYVVLMLHFNGPKLAYYKDGDGFWTELYDSRSQTYQDIISYGNNKLYGICPNGAIHCWDLWGCFGRPGKKIIVSTAALPAKSVQKIGYFSTRSSTNYLVELCGEILLVVRFICSERLAPMECRYRTELFDVYKLDLKRREWEEVKSLGDWSLFVGGNHSVSVSTKHHRTCKGNSIYFTTDDFWFRDYSGCDMGIYSLKDREVMSIFKFPRCKDFKFQPPSRWLVPRW</sequence>
<comment type="caution">
    <text evidence="3">The sequence shown here is derived from an EMBL/GenBank/DDBJ whole genome shotgun (WGS) entry which is preliminary data.</text>
</comment>
<evidence type="ECO:0000259" key="1">
    <source>
        <dbReference type="Pfam" id="PF00646"/>
    </source>
</evidence>
<dbReference type="EMBL" id="BPVZ01000001">
    <property type="protein sequence ID" value="GKU85728.1"/>
    <property type="molecule type" value="Genomic_DNA"/>
</dbReference>
<evidence type="ECO:0000259" key="2">
    <source>
        <dbReference type="Pfam" id="PF03478"/>
    </source>
</evidence>
<feature type="domain" description="F-box" evidence="1">
    <location>
        <begin position="61"/>
        <end position="88"/>
    </location>
</feature>
<gene>
    <name evidence="3" type="ORF">SLEP1_g353</name>
</gene>
<dbReference type="PANTHER" id="PTHR44259:SF15">
    <property type="entry name" value="F-BOX PROTEIN KIB2-RELATED"/>
    <property type="match status" value="1"/>
</dbReference>
<reference evidence="3 4" key="1">
    <citation type="journal article" date="2021" name="Commun. Biol.">
        <title>The genome of Shorea leprosula (Dipterocarpaceae) highlights the ecological relevance of drought in aseasonal tropical rainforests.</title>
        <authorList>
            <person name="Ng K.K.S."/>
            <person name="Kobayashi M.J."/>
            <person name="Fawcett J.A."/>
            <person name="Hatakeyama M."/>
            <person name="Paape T."/>
            <person name="Ng C.H."/>
            <person name="Ang C.C."/>
            <person name="Tnah L.H."/>
            <person name="Lee C.T."/>
            <person name="Nishiyama T."/>
            <person name="Sese J."/>
            <person name="O'Brien M.J."/>
            <person name="Copetti D."/>
            <person name="Mohd Noor M.I."/>
            <person name="Ong R.C."/>
            <person name="Putra M."/>
            <person name="Sireger I.Z."/>
            <person name="Indrioko S."/>
            <person name="Kosugi Y."/>
            <person name="Izuno A."/>
            <person name="Isagi Y."/>
            <person name="Lee S.L."/>
            <person name="Shimizu K.K."/>
        </authorList>
    </citation>
    <scope>NUCLEOTIDE SEQUENCE [LARGE SCALE GENOMIC DNA]</scope>
    <source>
        <strain evidence="3">214</strain>
    </source>
</reference>
<evidence type="ECO:0000313" key="3">
    <source>
        <dbReference type="EMBL" id="GKU85728.1"/>
    </source>
</evidence>